<keyword evidence="12" id="KW-1185">Reference proteome</keyword>
<evidence type="ECO:0000256" key="2">
    <source>
        <dbReference type="ARBA" id="ARBA00006859"/>
    </source>
</evidence>
<comment type="similarity">
    <text evidence="2">Belongs to the peptidase A22B family.</text>
</comment>
<evidence type="ECO:0000256" key="1">
    <source>
        <dbReference type="ARBA" id="ARBA00004477"/>
    </source>
</evidence>
<feature type="transmembrane region" description="Helical" evidence="10">
    <location>
        <begin position="268"/>
        <end position="288"/>
    </location>
</feature>
<dbReference type="EMBL" id="VIBQ01000009">
    <property type="protein sequence ID" value="KAB8337004.1"/>
    <property type="molecule type" value="Genomic_DNA"/>
</dbReference>
<evidence type="ECO:0000256" key="5">
    <source>
        <dbReference type="ARBA" id="ARBA00022801"/>
    </source>
</evidence>
<keyword evidence="8 10" id="KW-0472">Membrane</keyword>
<evidence type="ECO:0000256" key="3">
    <source>
        <dbReference type="ARBA" id="ARBA00022670"/>
    </source>
</evidence>
<evidence type="ECO:0000256" key="6">
    <source>
        <dbReference type="ARBA" id="ARBA00022824"/>
    </source>
</evidence>
<keyword evidence="7 10" id="KW-1133">Transmembrane helix</keyword>
<proteinExistence type="inferred from homology"/>
<feature type="compositionally biased region" description="Basic and acidic residues" evidence="9">
    <location>
        <begin position="562"/>
        <end position="593"/>
    </location>
</feature>
<dbReference type="GO" id="GO:0098553">
    <property type="term" value="C:lumenal side of endoplasmic reticulum membrane"/>
    <property type="evidence" value="ECO:0007669"/>
    <property type="project" value="TreeGrafter"/>
</dbReference>
<feature type="transmembrane region" description="Helical" evidence="10">
    <location>
        <begin position="83"/>
        <end position="101"/>
    </location>
</feature>
<evidence type="ECO:0000313" key="11">
    <source>
        <dbReference type="EMBL" id="KAB8337004.1"/>
    </source>
</evidence>
<dbReference type="OrthoDB" id="29661at2759"/>
<feature type="compositionally biased region" description="Basic and acidic residues" evidence="9">
    <location>
        <begin position="676"/>
        <end position="686"/>
    </location>
</feature>
<evidence type="ECO:0000256" key="9">
    <source>
        <dbReference type="SAM" id="MobiDB-lite"/>
    </source>
</evidence>
<feature type="compositionally biased region" description="Low complexity" evidence="9">
    <location>
        <begin position="631"/>
        <end position="640"/>
    </location>
</feature>
<evidence type="ECO:0000256" key="7">
    <source>
        <dbReference type="ARBA" id="ARBA00022989"/>
    </source>
</evidence>
<organism evidence="11 12">
    <name type="scientific">Carpinus fangiana</name>
    <dbReference type="NCBI Taxonomy" id="176857"/>
    <lineage>
        <taxon>Eukaryota</taxon>
        <taxon>Viridiplantae</taxon>
        <taxon>Streptophyta</taxon>
        <taxon>Embryophyta</taxon>
        <taxon>Tracheophyta</taxon>
        <taxon>Spermatophyta</taxon>
        <taxon>Magnoliopsida</taxon>
        <taxon>eudicotyledons</taxon>
        <taxon>Gunneridae</taxon>
        <taxon>Pentapetalae</taxon>
        <taxon>rosids</taxon>
        <taxon>fabids</taxon>
        <taxon>Fagales</taxon>
        <taxon>Betulaceae</taxon>
        <taxon>Carpinus</taxon>
    </lineage>
</organism>
<dbReference type="Pfam" id="PF04258">
    <property type="entry name" value="Peptidase_A22B"/>
    <property type="match status" value="2"/>
</dbReference>
<feature type="compositionally biased region" description="Basic residues" evidence="9">
    <location>
        <begin position="643"/>
        <end position="655"/>
    </location>
</feature>
<dbReference type="GO" id="GO:0033619">
    <property type="term" value="P:membrane protein proteolysis"/>
    <property type="evidence" value="ECO:0007669"/>
    <property type="project" value="TreeGrafter"/>
</dbReference>
<dbReference type="PANTHER" id="PTHR12174:SF23">
    <property type="entry name" value="MINOR HISTOCOMPATIBILITY ANTIGEN H13"/>
    <property type="match status" value="1"/>
</dbReference>
<dbReference type="GO" id="GO:0042500">
    <property type="term" value="F:aspartic endopeptidase activity, intramembrane cleaving"/>
    <property type="evidence" value="ECO:0007669"/>
    <property type="project" value="InterPro"/>
</dbReference>
<feature type="transmembrane region" description="Helical" evidence="10">
    <location>
        <begin position="221"/>
        <end position="239"/>
    </location>
</feature>
<dbReference type="AlphaFoldDB" id="A0A5N6KP63"/>
<evidence type="ECO:0000256" key="4">
    <source>
        <dbReference type="ARBA" id="ARBA00022692"/>
    </source>
</evidence>
<keyword evidence="4 10" id="KW-0812">Transmembrane</keyword>
<feature type="transmembrane region" description="Helical" evidence="10">
    <location>
        <begin position="525"/>
        <end position="543"/>
    </location>
</feature>
<feature type="region of interest" description="Disordered" evidence="9">
    <location>
        <begin position="561"/>
        <end position="706"/>
    </location>
</feature>
<evidence type="ECO:0000256" key="10">
    <source>
        <dbReference type="SAM" id="Phobius"/>
    </source>
</evidence>
<comment type="subcellular location">
    <subcellularLocation>
        <location evidence="1">Endoplasmic reticulum membrane</location>
        <topology evidence="1">Multi-pass membrane protein</topology>
    </subcellularLocation>
</comment>
<evidence type="ECO:0000313" key="12">
    <source>
        <dbReference type="Proteomes" id="UP000327013"/>
    </source>
</evidence>
<dbReference type="GO" id="GO:0098554">
    <property type="term" value="C:cytoplasmic side of endoplasmic reticulum membrane"/>
    <property type="evidence" value="ECO:0007669"/>
    <property type="project" value="TreeGrafter"/>
</dbReference>
<keyword evidence="6" id="KW-0256">Endoplasmic reticulum</keyword>
<keyword evidence="3" id="KW-0645">Protease</keyword>
<dbReference type="SMART" id="SM00730">
    <property type="entry name" value="PSN"/>
    <property type="match status" value="1"/>
</dbReference>
<name>A0A5N6KP63_9ROSI</name>
<feature type="transmembrane region" description="Helical" evidence="10">
    <location>
        <begin position="497"/>
        <end position="519"/>
    </location>
</feature>
<accession>A0A5N6KP63</accession>
<protein>
    <submittedName>
        <fullName evidence="11">Uncharacterized protein</fullName>
    </submittedName>
</protein>
<dbReference type="Proteomes" id="UP000327013">
    <property type="component" value="Unassembled WGS sequence"/>
</dbReference>
<dbReference type="InterPro" id="IPR007369">
    <property type="entry name" value="Peptidase_A22B_SPP"/>
</dbReference>
<feature type="compositionally biased region" description="Basic and acidic residues" evidence="9">
    <location>
        <begin position="606"/>
        <end position="627"/>
    </location>
</feature>
<dbReference type="PANTHER" id="PTHR12174">
    <property type="entry name" value="SIGNAL PEPTIDE PEPTIDASE"/>
    <property type="match status" value="1"/>
</dbReference>
<feature type="region of interest" description="Disordered" evidence="9">
    <location>
        <begin position="426"/>
        <end position="446"/>
    </location>
</feature>
<gene>
    <name evidence="11" type="ORF">FH972_021308</name>
</gene>
<evidence type="ECO:0000256" key="8">
    <source>
        <dbReference type="ARBA" id="ARBA00023136"/>
    </source>
</evidence>
<dbReference type="InterPro" id="IPR006639">
    <property type="entry name" value="Preselin/SPP"/>
</dbReference>
<reference evidence="11 12" key="1">
    <citation type="submission" date="2019-06" db="EMBL/GenBank/DDBJ databases">
        <title>A chromosomal-level reference genome of Carpinus fangiana (Coryloideae, Betulaceae).</title>
        <authorList>
            <person name="Yang X."/>
            <person name="Wang Z."/>
            <person name="Zhang L."/>
            <person name="Hao G."/>
            <person name="Liu J."/>
            <person name="Yang Y."/>
        </authorList>
    </citation>
    <scope>NUCLEOTIDE SEQUENCE [LARGE SCALE GENOMIC DNA]</scope>
    <source>
        <strain evidence="11">Cfa_2016G</strain>
        <tissue evidence="11">Leaf</tissue>
    </source>
</reference>
<keyword evidence="5" id="KW-0378">Hydrolase</keyword>
<feature type="region of interest" description="Disordered" evidence="9">
    <location>
        <begin position="46"/>
        <end position="71"/>
    </location>
</feature>
<dbReference type="GO" id="GO:0006465">
    <property type="term" value="P:signal peptide processing"/>
    <property type="evidence" value="ECO:0007669"/>
    <property type="project" value="TreeGrafter"/>
</dbReference>
<sequence length="706" mass="78230">MHLPHAVSEALGVLAYEFSKVQPLLPTYSHLVISALFPIYAGAHSSLSRPSSAAKPKKKRSKDGKLIDDEPEQQMEGLSASDAIVFPILAGCMLTALYFIIKWLEDPALLNKILNAYFAFFSVFSVSKIVSDGLDVIHSFLFPHEYVYRGLLYKVKPATKTAEAMNASNADAATTPLPGPFSQLPLPKWMSSLAWYLHVLPAQKFTFKINVHRLIRADVKLGIHGIEGLVAGIGAVAYFNFVDKPWWLTNLMGFGFAYGALQLMSPTTFWTGTLILSALFFYDIYFVFFTPMMVTVAKSLDVPIKLVFPRPNEPDSDVPQLSMLGLGDVVLPGIMIGLALRFDLYMYYLKKQRTGSVAKPTEETDSPKKENLENGGEQLALLALEKINHGLTFDDLAPEEKIAFEHKVSKSGTPHDERTEDNLAAAAPAEEKSTEPNSQPTPLKAPYRPVHEAWGDRFWTSRAARMLYPRAAIPSLPGYVPLAATGYRARNAFPKPYFHAGLAGYTTGMLATLAAMQVSHHAQPALLYLVPGVVGSLWLAALLRGEVALMWAFSDAGEEEVVDKSGKEEKKEDKDVQDGESKEAKKGTAEEKNKKKPRGLFSASVSDERDERLKKWVDKHVEHKASDEQDSSSSSSADEAGTGKKKRHARSHREKKLFEFSIIAPKPYWEEGGGDAADKEKQKWTRSDSTGQEAREEHAGKRLRLR</sequence>
<comment type="caution">
    <text evidence="11">The sequence shown here is derived from an EMBL/GenBank/DDBJ whole genome shotgun (WGS) entry which is preliminary data.</text>
</comment>